<comment type="caution">
    <text evidence="1">The sequence shown here is derived from an EMBL/GenBank/DDBJ whole genome shotgun (WGS) entry which is preliminary data.</text>
</comment>
<reference evidence="1" key="1">
    <citation type="submission" date="2023-03" db="EMBL/GenBank/DDBJ databases">
        <title>Massive genome expansion in bonnet fungi (Mycena s.s.) driven by repeated elements and novel gene families across ecological guilds.</title>
        <authorList>
            <consortium name="Lawrence Berkeley National Laboratory"/>
            <person name="Harder C.B."/>
            <person name="Miyauchi S."/>
            <person name="Viragh M."/>
            <person name="Kuo A."/>
            <person name="Thoen E."/>
            <person name="Andreopoulos B."/>
            <person name="Lu D."/>
            <person name="Skrede I."/>
            <person name="Drula E."/>
            <person name="Henrissat B."/>
            <person name="Morin E."/>
            <person name="Kohler A."/>
            <person name="Barry K."/>
            <person name="LaButti K."/>
            <person name="Morin E."/>
            <person name="Salamov A."/>
            <person name="Lipzen A."/>
            <person name="Mereny Z."/>
            <person name="Hegedus B."/>
            <person name="Baldrian P."/>
            <person name="Stursova M."/>
            <person name="Weitz H."/>
            <person name="Taylor A."/>
            <person name="Grigoriev I.V."/>
            <person name="Nagy L.G."/>
            <person name="Martin F."/>
            <person name="Kauserud H."/>
        </authorList>
    </citation>
    <scope>NUCLEOTIDE SEQUENCE</scope>
    <source>
        <strain evidence="1">9144</strain>
    </source>
</reference>
<evidence type="ECO:0000313" key="2">
    <source>
        <dbReference type="Proteomes" id="UP001219525"/>
    </source>
</evidence>
<keyword evidence="2" id="KW-1185">Reference proteome</keyword>
<sequence>MSTTAAKATFDDATGIYVAYPTILPQGALSHADWHFNKTIPSVANAQLEPAEVIPCFSDITPILSEMPTAFMHGFRSISMSLCVNGALGGRVFQTYHFSKLELIRAANNNLEVFASASSLVAELGSFELPTGIYSDFLSLRVWDGVQGFCVAQFPLWKLSCFLKEEWLHEDIVNVLAELMYFRYAVLRVSPRPFQESIGPPKPSFENDYILDCFGNHYSTYEPTSSGDLEHSDSLHHVPDQTVVEIFDWLLPGSRYPTPQRPCSLDVERQGPHSGSCTAAALLFVENSINEHAEHWEDSCSSEFHCGMLHDLLLFDNIAGETLGSYTDWVHPCVPPLDLKDVPMDSGPVGYNNESHPIHRIMEFSRSPAPQTVPAPARLDLDWTPPPVPLLHDFLSAPHPKPQCLMPLFLKGLKPQTVKLLLTLDPKLGMTRLSIFVLYPQLPVQRALFLNKLSSTKARLLISHLLMLNKENSLPNLKLDVQPGSLTVVDSIALRAIFKECEDVLDSVSNRENLRGHLWCKGQTKCKADKFISRPTIKRDVHGASAALHMSMPLLFPAAGWSIVDWEHNHEPELPTSAVPPRAPSAAQRELAHLRPQATSLRDTLTNCSDCASLTTHLSQAAQEVDALGGDIQAVLAKPCDLKDSVSRWSYDFFLDENRVVKALWWQLPAQAEITARYPDILRERHG</sequence>
<dbReference type="Proteomes" id="UP001219525">
    <property type="component" value="Unassembled WGS sequence"/>
</dbReference>
<name>A0AAD6V159_9AGAR</name>
<accession>A0AAD6V159</accession>
<protein>
    <submittedName>
        <fullName evidence="1">Uncharacterized protein</fullName>
    </submittedName>
</protein>
<proteinExistence type="predicted"/>
<dbReference type="AlphaFoldDB" id="A0AAD6V159"/>
<dbReference type="EMBL" id="JARJCW010000067">
    <property type="protein sequence ID" value="KAJ7199579.1"/>
    <property type="molecule type" value="Genomic_DNA"/>
</dbReference>
<evidence type="ECO:0000313" key="1">
    <source>
        <dbReference type="EMBL" id="KAJ7199579.1"/>
    </source>
</evidence>
<organism evidence="1 2">
    <name type="scientific">Mycena pura</name>
    <dbReference type="NCBI Taxonomy" id="153505"/>
    <lineage>
        <taxon>Eukaryota</taxon>
        <taxon>Fungi</taxon>
        <taxon>Dikarya</taxon>
        <taxon>Basidiomycota</taxon>
        <taxon>Agaricomycotina</taxon>
        <taxon>Agaricomycetes</taxon>
        <taxon>Agaricomycetidae</taxon>
        <taxon>Agaricales</taxon>
        <taxon>Marasmiineae</taxon>
        <taxon>Mycenaceae</taxon>
        <taxon>Mycena</taxon>
    </lineage>
</organism>
<gene>
    <name evidence="1" type="ORF">GGX14DRAFT_572606</name>
</gene>